<sequence>MPRPHRAPRALRLALPALLLAGLAAPAAAEPVRLGMDIETEAPILTAFALDSSCASAGLPSATLSATPRLGRVDTRAVVATVPEGPCAGQEVEGAAFVFHAFSQRGEETFTLTVENATVGGGAHDVEVNVRD</sequence>
<evidence type="ECO:0000313" key="2">
    <source>
        <dbReference type="EMBL" id="SFI98720.1"/>
    </source>
</evidence>
<organism evidence="2 3">
    <name type="scientific">Albimonas pacifica</name>
    <dbReference type="NCBI Taxonomy" id="1114924"/>
    <lineage>
        <taxon>Bacteria</taxon>
        <taxon>Pseudomonadati</taxon>
        <taxon>Pseudomonadota</taxon>
        <taxon>Alphaproteobacteria</taxon>
        <taxon>Rhodobacterales</taxon>
        <taxon>Paracoccaceae</taxon>
        <taxon>Albimonas</taxon>
    </lineage>
</organism>
<feature type="signal peptide" evidence="1">
    <location>
        <begin position="1"/>
        <end position="29"/>
    </location>
</feature>
<dbReference type="AlphaFoldDB" id="A0A1I3MPI4"/>
<gene>
    <name evidence="2" type="ORF">SAMN05216258_111187</name>
</gene>
<feature type="chain" id="PRO_5011618457" evidence="1">
    <location>
        <begin position="30"/>
        <end position="132"/>
    </location>
</feature>
<evidence type="ECO:0000313" key="3">
    <source>
        <dbReference type="Proteomes" id="UP000199377"/>
    </source>
</evidence>
<keyword evidence="1" id="KW-0732">Signal</keyword>
<evidence type="ECO:0000256" key="1">
    <source>
        <dbReference type="SAM" id="SignalP"/>
    </source>
</evidence>
<dbReference type="RefSeq" id="WP_092864275.1">
    <property type="nucleotide sequence ID" value="NZ_FOQH01000011.1"/>
</dbReference>
<reference evidence="2 3" key="1">
    <citation type="submission" date="2016-10" db="EMBL/GenBank/DDBJ databases">
        <authorList>
            <person name="de Groot N.N."/>
        </authorList>
    </citation>
    <scope>NUCLEOTIDE SEQUENCE [LARGE SCALE GENOMIC DNA]</scope>
    <source>
        <strain evidence="2 3">CGMCC 1.11030</strain>
    </source>
</reference>
<name>A0A1I3MPI4_9RHOB</name>
<keyword evidence="3" id="KW-1185">Reference proteome</keyword>
<dbReference type="EMBL" id="FOQH01000011">
    <property type="protein sequence ID" value="SFI98720.1"/>
    <property type="molecule type" value="Genomic_DNA"/>
</dbReference>
<accession>A0A1I3MPI4</accession>
<protein>
    <submittedName>
        <fullName evidence="2">Uncharacterized protein</fullName>
    </submittedName>
</protein>
<proteinExistence type="predicted"/>
<dbReference type="Proteomes" id="UP000199377">
    <property type="component" value="Unassembled WGS sequence"/>
</dbReference>